<keyword evidence="1" id="KW-0812">Transmembrane</keyword>
<sequence length="69" mass="7998">MDLLHTSSNSLGRLELAAIILTAGTRATLFAIRLELLARRSRESVRPGSREKRRLREDNIVRYLLWFFA</sequence>
<reference evidence="2 3" key="1">
    <citation type="journal article" date="2012" name="PLoS Pathog.">
        <title>Diverse lifestyles and strategies of plant pathogenesis encoded in the genomes of eighteen Dothideomycetes fungi.</title>
        <authorList>
            <person name="Ohm R.A."/>
            <person name="Feau N."/>
            <person name="Henrissat B."/>
            <person name="Schoch C.L."/>
            <person name="Horwitz B.A."/>
            <person name="Barry K.W."/>
            <person name="Condon B.J."/>
            <person name="Copeland A.C."/>
            <person name="Dhillon B."/>
            <person name="Glaser F."/>
            <person name="Hesse C.N."/>
            <person name="Kosti I."/>
            <person name="LaButti K."/>
            <person name="Lindquist E.A."/>
            <person name="Lucas S."/>
            <person name="Salamov A.A."/>
            <person name="Bradshaw R.E."/>
            <person name="Ciuffetti L."/>
            <person name="Hamelin R.C."/>
            <person name="Kema G.H.J."/>
            <person name="Lawrence C."/>
            <person name="Scott J.A."/>
            <person name="Spatafora J.W."/>
            <person name="Turgeon B.G."/>
            <person name="de Wit P.J.G.M."/>
            <person name="Zhong S."/>
            <person name="Goodwin S.B."/>
            <person name="Grigoriev I.V."/>
        </authorList>
    </citation>
    <scope>NUCLEOTIDE SEQUENCE [LARGE SCALE GENOMIC DNA]</scope>
    <source>
        <strain evidence="3">28A</strain>
    </source>
</reference>
<keyword evidence="1" id="KW-0472">Membrane</keyword>
<evidence type="ECO:0000313" key="2">
    <source>
        <dbReference type="EMBL" id="EOA91809.1"/>
    </source>
</evidence>
<keyword evidence="1" id="KW-1133">Transmembrane helix</keyword>
<dbReference type="AlphaFoldDB" id="R0KS49"/>
<dbReference type="GeneID" id="19398380"/>
<gene>
    <name evidence="2" type="ORF">SETTUDRAFT_162390</name>
</gene>
<dbReference type="EMBL" id="KB908481">
    <property type="protein sequence ID" value="EOA91809.1"/>
    <property type="molecule type" value="Genomic_DNA"/>
</dbReference>
<feature type="transmembrane region" description="Helical" evidence="1">
    <location>
        <begin position="16"/>
        <end position="36"/>
    </location>
</feature>
<evidence type="ECO:0000256" key="1">
    <source>
        <dbReference type="SAM" id="Phobius"/>
    </source>
</evidence>
<dbReference type="Proteomes" id="UP000016935">
    <property type="component" value="Unassembled WGS sequence"/>
</dbReference>
<organism evidence="2 3">
    <name type="scientific">Exserohilum turcicum (strain 28A)</name>
    <name type="common">Northern leaf blight fungus</name>
    <name type="synonym">Setosphaeria turcica</name>
    <dbReference type="NCBI Taxonomy" id="671987"/>
    <lineage>
        <taxon>Eukaryota</taxon>
        <taxon>Fungi</taxon>
        <taxon>Dikarya</taxon>
        <taxon>Ascomycota</taxon>
        <taxon>Pezizomycotina</taxon>
        <taxon>Dothideomycetes</taxon>
        <taxon>Pleosporomycetidae</taxon>
        <taxon>Pleosporales</taxon>
        <taxon>Pleosporineae</taxon>
        <taxon>Pleosporaceae</taxon>
        <taxon>Exserohilum</taxon>
    </lineage>
</organism>
<accession>R0KS49</accession>
<protein>
    <submittedName>
        <fullName evidence="2">Uncharacterized protein</fullName>
    </submittedName>
</protein>
<proteinExistence type="predicted"/>
<dbReference type="RefSeq" id="XP_008020866.1">
    <property type="nucleotide sequence ID" value="XM_008022675.1"/>
</dbReference>
<reference evidence="2 3" key="2">
    <citation type="journal article" date="2013" name="PLoS Genet.">
        <title>Comparative genome structure, secondary metabolite, and effector coding capacity across Cochliobolus pathogens.</title>
        <authorList>
            <person name="Condon B.J."/>
            <person name="Leng Y."/>
            <person name="Wu D."/>
            <person name="Bushley K.E."/>
            <person name="Ohm R.A."/>
            <person name="Otillar R."/>
            <person name="Martin J."/>
            <person name="Schackwitz W."/>
            <person name="Grimwood J."/>
            <person name="MohdZainudin N."/>
            <person name="Xue C."/>
            <person name="Wang R."/>
            <person name="Manning V.A."/>
            <person name="Dhillon B."/>
            <person name="Tu Z.J."/>
            <person name="Steffenson B.J."/>
            <person name="Salamov A."/>
            <person name="Sun H."/>
            <person name="Lowry S."/>
            <person name="LaButti K."/>
            <person name="Han J."/>
            <person name="Copeland A."/>
            <person name="Lindquist E."/>
            <person name="Barry K."/>
            <person name="Schmutz J."/>
            <person name="Baker S.E."/>
            <person name="Ciuffetti L.M."/>
            <person name="Grigoriev I.V."/>
            <person name="Zhong S."/>
            <person name="Turgeon B.G."/>
        </authorList>
    </citation>
    <scope>NUCLEOTIDE SEQUENCE [LARGE SCALE GENOMIC DNA]</scope>
    <source>
        <strain evidence="3">28A</strain>
    </source>
</reference>
<name>R0KS49_EXST2</name>
<keyword evidence="3" id="KW-1185">Reference proteome</keyword>
<evidence type="ECO:0000313" key="3">
    <source>
        <dbReference type="Proteomes" id="UP000016935"/>
    </source>
</evidence>
<dbReference type="HOGENOM" id="CLU_2777527_0_0_1"/>